<reference evidence="2" key="1">
    <citation type="submission" date="2023-08" db="EMBL/GenBank/DDBJ databases">
        <title>Chromosome-level Genome Assembly of mud carp (Cirrhinus molitorella).</title>
        <authorList>
            <person name="Liu H."/>
        </authorList>
    </citation>
    <scope>NUCLEOTIDE SEQUENCE</scope>
    <source>
        <strain evidence="2">Prfri</strain>
        <tissue evidence="2">Muscle</tissue>
    </source>
</reference>
<keyword evidence="3" id="KW-1185">Reference proteome</keyword>
<feature type="region of interest" description="Disordered" evidence="1">
    <location>
        <begin position="26"/>
        <end position="52"/>
    </location>
</feature>
<evidence type="ECO:0000313" key="2">
    <source>
        <dbReference type="EMBL" id="KAK2867002.1"/>
    </source>
</evidence>
<gene>
    <name evidence="2" type="ORF">Q8A67_025119</name>
</gene>
<name>A0AA88NU29_9TELE</name>
<comment type="caution">
    <text evidence="2">The sequence shown here is derived from an EMBL/GenBank/DDBJ whole genome shotgun (WGS) entry which is preliminary data.</text>
</comment>
<feature type="compositionally biased region" description="Basic and acidic residues" evidence="1">
    <location>
        <begin position="119"/>
        <end position="135"/>
    </location>
</feature>
<accession>A0AA88NU29</accession>
<protein>
    <submittedName>
        <fullName evidence="2">Uncharacterized protein</fullName>
    </submittedName>
</protein>
<organism evidence="2 3">
    <name type="scientific">Cirrhinus molitorella</name>
    <name type="common">mud carp</name>
    <dbReference type="NCBI Taxonomy" id="172907"/>
    <lineage>
        <taxon>Eukaryota</taxon>
        <taxon>Metazoa</taxon>
        <taxon>Chordata</taxon>
        <taxon>Craniata</taxon>
        <taxon>Vertebrata</taxon>
        <taxon>Euteleostomi</taxon>
        <taxon>Actinopterygii</taxon>
        <taxon>Neopterygii</taxon>
        <taxon>Teleostei</taxon>
        <taxon>Ostariophysi</taxon>
        <taxon>Cypriniformes</taxon>
        <taxon>Cyprinidae</taxon>
        <taxon>Labeoninae</taxon>
        <taxon>Labeonini</taxon>
        <taxon>Cirrhinus</taxon>
    </lineage>
</organism>
<dbReference type="Proteomes" id="UP001187343">
    <property type="component" value="Unassembled WGS sequence"/>
</dbReference>
<dbReference type="AlphaFoldDB" id="A0AA88NU29"/>
<evidence type="ECO:0000256" key="1">
    <source>
        <dbReference type="SAM" id="MobiDB-lite"/>
    </source>
</evidence>
<proteinExistence type="predicted"/>
<evidence type="ECO:0000313" key="3">
    <source>
        <dbReference type="Proteomes" id="UP001187343"/>
    </source>
</evidence>
<sequence>MDGLQHRSSRDTVGSNFTAELRSPAYWTGGSDRRASLAGSDPGRDGVTGHFSSLASSPFCPAQAGAPCGGNHLADGTLVSTVGIFRQPFGFNPTRSNLSCGRRCATFLNKGNASQEGKVSVKERERTGLMTQKEP</sequence>
<dbReference type="EMBL" id="JAUYZG010000025">
    <property type="protein sequence ID" value="KAK2867002.1"/>
    <property type="molecule type" value="Genomic_DNA"/>
</dbReference>
<feature type="region of interest" description="Disordered" evidence="1">
    <location>
        <begin position="113"/>
        <end position="135"/>
    </location>
</feature>